<dbReference type="KEGG" id="pbf:CFX0092_A3433"/>
<reference evidence="9" key="1">
    <citation type="submission" date="2016-01" db="EMBL/GenBank/DDBJ databases">
        <authorList>
            <person name="Mcilroy J.S."/>
            <person name="Karst M S."/>
            <person name="Albertsen M."/>
        </authorList>
    </citation>
    <scope>NUCLEOTIDE SEQUENCE</scope>
    <source>
        <strain evidence="9">Cfx-K</strain>
    </source>
</reference>
<proteinExistence type="inferred from homology"/>
<dbReference type="PANTHER" id="PTHR11205">
    <property type="entry name" value="RIBOSOMAL PROTEIN S7"/>
    <property type="match status" value="1"/>
</dbReference>
<dbReference type="FunFam" id="1.10.455.10:FF:000001">
    <property type="entry name" value="30S ribosomal protein S7"/>
    <property type="match status" value="1"/>
</dbReference>
<gene>
    <name evidence="7 9" type="primary">rpsG</name>
    <name evidence="9" type="ORF">CFX0092_A3433</name>
</gene>
<dbReference type="Pfam" id="PF00177">
    <property type="entry name" value="Ribosomal_S7"/>
    <property type="match status" value="1"/>
</dbReference>
<dbReference type="Gene3D" id="1.10.455.10">
    <property type="entry name" value="Ribosomal protein S7 domain"/>
    <property type="match status" value="1"/>
</dbReference>
<keyword evidence="3 7" id="KW-0699">rRNA-binding</keyword>
<evidence type="ECO:0000256" key="3">
    <source>
        <dbReference type="ARBA" id="ARBA00022730"/>
    </source>
</evidence>
<evidence type="ECO:0000256" key="7">
    <source>
        <dbReference type="HAMAP-Rule" id="MF_00480"/>
    </source>
</evidence>
<dbReference type="EMBL" id="LN890655">
    <property type="protein sequence ID" value="CUS05311.2"/>
    <property type="molecule type" value="Genomic_DNA"/>
</dbReference>
<dbReference type="GO" id="GO:0000049">
    <property type="term" value="F:tRNA binding"/>
    <property type="evidence" value="ECO:0007669"/>
    <property type="project" value="UniProtKB-UniRule"/>
</dbReference>
<dbReference type="HAMAP" id="MF_00480_B">
    <property type="entry name" value="Ribosomal_uS7_B"/>
    <property type="match status" value="1"/>
</dbReference>
<keyword evidence="10" id="KW-1185">Reference proteome</keyword>
<comment type="similarity">
    <text evidence="1 7">Belongs to the universal ribosomal protein uS7 family.</text>
</comment>
<dbReference type="InterPro" id="IPR036823">
    <property type="entry name" value="Ribosomal_uS7_dom_sf"/>
</dbReference>
<dbReference type="CDD" id="cd14869">
    <property type="entry name" value="uS7_Bacteria"/>
    <property type="match status" value="1"/>
</dbReference>
<dbReference type="SUPFAM" id="SSF47973">
    <property type="entry name" value="Ribosomal protein S7"/>
    <property type="match status" value="1"/>
</dbReference>
<dbReference type="NCBIfam" id="TIGR01029">
    <property type="entry name" value="rpsG_bact"/>
    <property type="match status" value="1"/>
</dbReference>
<evidence type="ECO:0000256" key="2">
    <source>
        <dbReference type="ARBA" id="ARBA00022555"/>
    </source>
</evidence>
<sequence length="170" mass="19531">MKRWPSTAAGESKVMSRRYRPEKREIAHDLRYDNLHVAMFVNRLMYDGKKSTAQTLLYDSFDMIEERVGRQGVEVFEQALNNVMPQIEVRPRRVGGATYQVPVPVEPYRQTSLAMRWLLSAARNRGGQTMSEKLANEFLDAANNQGAAVKKRDDAHRMAEANRAFSHFRA</sequence>
<accession>A0A160T4R5</accession>
<dbReference type="GO" id="GO:0015935">
    <property type="term" value="C:small ribosomal subunit"/>
    <property type="evidence" value="ECO:0007669"/>
    <property type="project" value="InterPro"/>
</dbReference>
<organism evidence="9 10">
    <name type="scientific">Candidatus Promineifilum breve</name>
    <dbReference type="NCBI Taxonomy" id="1806508"/>
    <lineage>
        <taxon>Bacteria</taxon>
        <taxon>Bacillati</taxon>
        <taxon>Chloroflexota</taxon>
        <taxon>Ardenticatenia</taxon>
        <taxon>Candidatus Promineifilales</taxon>
        <taxon>Candidatus Promineifilaceae</taxon>
        <taxon>Candidatus Promineifilum</taxon>
    </lineage>
</organism>
<evidence type="ECO:0000256" key="4">
    <source>
        <dbReference type="ARBA" id="ARBA00022884"/>
    </source>
</evidence>
<dbReference type="Proteomes" id="UP000215027">
    <property type="component" value="Chromosome I"/>
</dbReference>
<keyword evidence="2 7" id="KW-0820">tRNA-binding</keyword>
<evidence type="ECO:0000313" key="9">
    <source>
        <dbReference type="EMBL" id="CUS05311.2"/>
    </source>
</evidence>
<dbReference type="GO" id="GO:0006412">
    <property type="term" value="P:translation"/>
    <property type="evidence" value="ECO:0007669"/>
    <property type="project" value="UniProtKB-UniRule"/>
</dbReference>
<evidence type="ECO:0000313" key="10">
    <source>
        <dbReference type="Proteomes" id="UP000215027"/>
    </source>
</evidence>
<evidence type="ECO:0000256" key="1">
    <source>
        <dbReference type="ARBA" id="ARBA00007151"/>
    </source>
</evidence>
<dbReference type="PIRSF" id="PIRSF002122">
    <property type="entry name" value="RPS7p_RPS7a_RPS5e_RPS7o"/>
    <property type="match status" value="1"/>
</dbReference>
<comment type="function">
    <text evidence="7">One of the primary rRNA binding proteins, it binds directly to 16S rRNA where it nucleates assembly of the head domain of the 30S subunit. Is located at the subunit interface close to the decoding center, probably blocks exit of the E-site tRNA.</text>
</comment>
<evidence type="ECO:0000256" key="5">
    <source>
        <dbReference type="ARBA" id="ARBA00022980"/>
    </source>
</evidence>
<keyword evidence="6 7" id="KW-0687">Ribonucleoprotein</keyword>
<protein>
    <recommendedName>
        <fullName evidence="7">Small ribosomal subunit protein uS7</fullName>
    </recommendedName>
</protein>
<evidence type="ECO:0000256" key="6">
    <source>
        <dbReference type="ARBA" id="ARBA00023274"/>
    </source>
</evidence>
<dbReference type="GO" id="GO:0019843">
    <property type="term" value="F:rRNA binding"/>
    <property type="evidence" value="ECO:0007669"/>
    <property type="project" value="UniProtKB-UniRule"/>
</dbReference>
<keyword evidence="4 7" id="KW-0694">RNA-binding</keyword>
<comment type="subunit">
    <text evidence="7">Part of the 30S ribosomal subunit. Contacts proteins S9 and S11.</text>
</comment>
<feature type="domain" description="Small ribosomal subunit protein uS7" evidence="8">
    <location>
        <begin position="16"/>
        <end position="163"/>
    </location>
</feature>
<keyword evidence="5 7" id="KW-0689">Ribosomal protein</keyword>
<name>A0A160T4R5_9CHLR</name>
<dbReference type="InterPro" id="IPR023798">
    <property type="entry name" value="Ribosomal_uS7_dom"/>
</dbReference>
<dbReference type="InterPro" id="IPR000235">
    <property type="entry name" value="Ribosomal_uS7"/>
</dbReference>
<dbReference type="GO" id="GO:0003735">
    <property type="term" value="F:structural constituent of ribosome"/>
    <property type="evidence" value="ECO:0007669"/>
    <property type="project" value="InterPro"/>
</dbReference>
<dbReference type="InterPro" id="IPR005717">
    <property type="entry name" value="Ribosomal_uS7_bac/org-type"/>
</dbReference>
<dbReference type="AlphaFoldDB" id="A0A160T4R5"/>
<evidence type="ECO:0000259" key="8">
    <source>
        <dbReference type="Pfam" id="PF00177"/>
    </source>
</evidence>